<dbReference type="InterPro" id="IPR000847">
    <property type="entry name" value="LysR_HTH_N"/>
</dbReference>
<dbReference type="Gene3D" id="3.40.190.290">
    <property type="match status" value="1"/>
</dbReference>
<dbReference type="SUPFAM" id="SSF46785">
    <property type="entry name" value="Winged helix' DNA-binding domain"/>
    <property type="match status" value="1"/>
</dbReference>
<feature type="region of interest" description="Disordered" evidence="5">
    <location>
        <begin position="1"/>
        <end position="43"/>
    </location>
</feature>
<dbReference type="Gene3D" id="1.10.10.10">
    <property type="entry name" value="Winged helix-like DNA-binding domain superfamily/Winged helix DNA-binding domain"/>
    <property type="match status" value="1"/>
</dbReference>
<accession>A0A1H0HL72</accession>
<dbReference type="GO" id="GO:0003700">
    <property type="term" value="F:DNA-binding transcription factor activity"/>
    <property type="evidence" value="ECO:0007669"/>
    <property type="project" value="InterPro"/>
</dbReference>
<protein>
    <submittedName>
        <fullName evidence="7">DNA-binding transcriptional regulator, LysR family</fullName>
    </submittedName>
</protein>
<dbReference type="GO" id="GO:0003677">
    <property type="term" value="F:DNA binding"/>
    <property type="evidence" value="ECO:0007669"/>
    <property type="project" value="UniProtKB-KW"/>
</dbReference>
<dbReference type="STRING" id="582672.SAMN05216360_11654"/>
<evidence type="ECO:0000256" key="2">
    <source>
        <dbReference type="ARBA" id="ARBA00023015"/>
    </source>
</evidence>
<evidence type="ECO:0000259" key="6">
    <source>
        <dbReference type="PROSITE" id="PS50931"/>
    </source>
</evidence>
<dbReference type="Pfam" id="PF00126">
    <property type="entry name" value="HTH_1"/>
    <property type="match status" value="1"/>
</dbReference>
<evidence type="ECO:0000256" key="5">
    <source>
        <dbReference type="SAM" id="MobiDB-lite"/>
    </source>
</evidence>
<sequence>MAVCSDGPAVEAPAMGHPRTLTRDRTEATVGRHRGTAHPAERRGDARTMMRFDLTDLGLFRHVVEAGSITHGAGRANLALAAASTRIRLMEESLGAALLTRGRQGVSPTPAGRALLVHAREVLAAVERLREEMSAFSGGAFGQIRVLANTNALTEFLPEALSAFLADHPGIGVEVEERTSEEIVGLVAEGAADLGILSGTVDTGSLQTFPFREDRFVLVAARDHPLAGRGAIPFAEVLGHDLVGLDRRSAISRFLVAQAAREGRPMRLRVQLRGFDAVCRLVEARVGLAILPESAAARAAQGLALAVVPLADAWARRDLTLCLRDLDGLPPFIRAFVAQLRA</sequence>
<dbReference type="PROSITE" id="PS50931">
    <property type="entry name" value="HTH_LYSR"/>
    <property type="match status" value="1"/>
</dbReference>
<evidence type="ECO:0000313" key="8">
    <source>
        <dbReference type="Proteomes" id="UP000198704"/>
    </source>
</evidence>
<keyword evidence="8" id="KW-1185">Reference proteome</keyword>
<keyword evidence="4" id="KW-0804">Transcription</keyword>
<name>A0A1H0HL72_9HYPH</name>
<proteinExistence type="inferred from homology"/>
<organism evidence="7 8">
    <name type="scientific">Methylobacterium phyllostachyos</name>
    <dbReference type="NCBI Taxonomy" id="582672"/>
    <lineage>
        <taxon>Bacteria</taxon>
        <taxon>Pseudomonadati</taxon>
        <taxon>Pseudomonadota</taxon>
        <taxon>Alphaproteobacteria</taxon>
        <taxon>Hyphomicrobiales</taxon>
        <taxon>Methylobacteriaceae</taxon>
        <taxon>Methylobacterium</taxon>
    </lineage>
</organism>
<dbReference type="EMBL" id="FNHS01000016">
    <property type="protein sequence ID" value="SDO19581.1"/>
    <property type="molecule type" value="Genomic_DNA"/>
</dbReference>
<keyword evidence="2" id="KW-0805">Transcription regulation</keyword>
<comment type="similarity">
    <text evidence="1">Belongs to the LysR transcriptional regulatory family.</text>
</comment>
<evidence type="ECO:0000313" key="7">
    <source>
        <dbReference type="EMBL" id="SDO19581.1"/>
    </source>
</evidence>
<dbReference type="PANTHER" id="PTHR30419">
    <property type="entry name" value="HTH-TYPE TRANSCRIPTIONAL REGULATOR YBHD"/>
    <property type="match status" value="1"/>
</dbReference>
<evidence type="ECO:0000256" key="3">
    <source>
        <dbReference type="ARBA" id="ARBA00023125"/>
    </source>
</evidence>
<dbReference type="Proteomes" id="UP000198704">
    <property type="component" value="Unassembled WGS sequence"/>
</dbReference>
<feature type="domain" description="HTH lysR-type" evidence="6">
    <location>
        <begin position="52"/>
        <end position="109"/>
    </location>
</feature>
<dbReference type="PANTHER" id="PTHR30419:SF2">
    <property type="entry name" value="LYSR FAMILY TRANSCRIPTIONAL REGULATOR"/>
    <property type="match status" value="1"/>
</dbReference>
<reference evidence="8" key="1">
    <citation type="submission" date="2016-10" db="EMBL/GenBank/DDBJ databases">
        <authorList>
            <person name="Varghese N."/>
            <person name="Submissions S."/>
        </authorList>
    </citation>
    <scope>NUCLEOTIDE SEQUENCE [LARGE SCALE GENOMIC DNA]</scope>
    <source>
        <strain evidence="8">BL47</strain>
    </source>
</reference>
<dbReference type="GO" id="GO:0005829">
    <property type="term" value="C:cytosol"/>
    <property type="evidence" value="ECO:0007669"/>
    <property type="project" value="TreeGrafter"/>
</dbReference>
<dbReference type="InterPro" id="IPR036390">
    <property type="entry name" value="WH_DNA-bd_sf"/>
</dbReference>
<dbReference type="InterPro" id="IPR005119">
    <property type="entry name" value="LysR_subst-bd"/>
</dbReference>
<gene>
    <name evidence="7" type="ORF">SAMN05216360_11654</name>
</gene>
<evidence type="ECO:0000256" key="4">
    <source>
        <dbReference type="ARBA" id="ARBA00023163"/>
    </source>
</evidence>
<keyword evidence="3 7" id="KW-0238">DNA-binding</keyword>
<evidence type="ECO:0000256" key="1">
    <source>
        <dbReference type="ARBA" id="ARBA00009437"/>
    </source>
</evidence>
<dbReference type="InterPro" id="IPR050950">
    <property type="entry name" value="HTH-type_LysR_regulators"/>
</dbReference>
<dbReference type="InterPro" id="IPR036388">
    <property type="entry name" value="WH-like_DNA-bd_sf"/>
</dbReference>
<dbReference type="CDD" id="cd08421">
    <property type="entry name" value="PBP2_LTTR_like_1"/>
    <property type="match status" value="1"/>
</dbReference>
<dbReference type="SUPFAM" id="SSF53850">
    <property type="entry name" value="Periplasmic binding protein-like II"/>
    <property type="match status" value="1"/>
</dbReference>
<dbReference type="AlphaFoldDB" id="A0A1H0HL72"/>
<dbReference type="Pfam" id="PF03466">
    <property type="entry name" value="LysR_substrate"/>
    <property type="match status" value="1"/>
</dbReference>